<evidence type="ECO:0000256" key="1">
    <source>
        <dbReference type="ARBA" id="ARBA00007557"/>
    </source>
</evidence>
<dbReference type="EMBL" id="AABF01000060">
    <property type="protein sequence ID" value="EAA24036.1"/>
    <property type="molecule type" value="Genomic_DNA"/>
</dbReference>
<dbReference type="SMART" id="SM00893">
    <property type="entry name" value="ETF"/>
    <property type="match status" value="1"/>
</dbReference>
<organism evidence="3 4">
    <name type="scientific">Fusobacterium vincentii ATCC 49256</name>
    <dbReference type="NCBI Taxonomy" id="209882"/>
    <lineage>
        <taxon>Bacteria</taxon>
        <taxon>Fusobacteriati</taxon>
        <taxon>Fusobacteriota</taxon>
        <taxon>Fusobacteriia</taxon>
        <taxon>Fusobacteriales</taxon>
        <taxon>Fusobacteriaceae</taxon>
        <taxon>Fusobacterium</taxon>
    </lineage>
</organism>
<dbReference type="InterPro" id="IPR014729">
    <property type="entry name" value="Rossmann-like_a/b/a_fold"/>
</dbReference>
<comment type="similarity">
    <text evidence="1">Belongs to the ETF beta-subunit/FixA family.</text>
</comment>
<dbReference type="PROSITE" id="PS01065">
    <property type="entry name" value="ETF_BETA"/>
    <property type="match status" value="1"/>
</dbReference>
<dbReference type="Pfam" id="PF01012">
    <property type="entry name" value="ETF"/>
    <property type="match status" value="1"/>
</dbReference>
<evidence type="ECO:0000259" key="2">
    <source>
        <dbReference type="SMART" id="SM00893"/>
    </source>
</evidence>
<dbReference type="Gene3D" id="3.40.50.620">
    <property type="entry name" value="HUPs"/>
    <property type="match status" value="1"/>
</dbReference>
<dbReference type="PANTHER" id="PTHR21294">
    <property type="entry name" value="ELECTRON TRANSFER FLAVOPROTEIN BETA-SUBUNIT"/>
    <property type="match status" value="1"/>
</dbReference>
<evidence type="ECO:0000313" key="3">
    <source>
        <dbReference type="EMBL" id="EAA24036.1"/>
    </source>
</evidence>
<dbReference type="InterPro" id="IPR000049">
    <property type="entry name" value="ET-Flavoprotein_bsu_CS"/>
</dbReference>
<dbReference type="PANTHER" id="PTHR21294:SF17">
    <property type="entry name" value="PROTEIN FIXA"/>
    <property type="match status" value="1"/>
</dbReference>
<dbReference type="InterPro" id="IPR014730">
    <property type="entry name" value="ETF_a/b_N"/>
</dbReference>
<gene>
    <name evidence="3" type="ORF">FNV0959</name>
</gene>
<name>Q7P5M9_FUSVC</name>
<protein>
    <submittedName>
        <fullName evidence="3">Electron transfer flavoprotein beta-subunit</fullName>
    </submittedName>
</protein>
<dbReference type="InterPro" id="IPR033948">
    <property type="entry name" value="ETF_beta_N"/>
</dbReference>
<dbReference type="InterPro" id="IPR012255">
    <property type="entry name" value="ETF_b"/>
</dbReference>
<accession>Q7P5M9</accession>
<feature type="domain" description="Electron transfer flavoprotein alpha/beta-subunit N-terminal" evidence="2">
    <location>
        <begin position="28"/>
        <end position="220"/>
    </location>
</feature>
<reference evidence="3 4" key="1">
    <citation type="journal article" date="2003" name="Genome Res.">
        <title>Genome analysis of F. nucleatum sub spp vincentii and its comparison with the genome of F. nucleatum ATCC 25586.</title>
        <authorList>
            <person name="Kapatral V."/>
            <person name="Ivanova N."/>
            <person name="Anderson I."/>
            <person name="Reznik G."/>
            <person name="Bhattacharyya A."/>
            <person name="Gardner W.L."/>
            <person name="Mikhailova N."/>
            <person name="Lapidus A."/>
            <person name="Larsen N."/>
            <person name="D'Souza M."/>
            <person name="Walunas T."/>
            <person name="Haselkorn R."/>
            <person name="Overbeek R."/>
            <person name="Kyrpides N."/>
        </authorList>
    </citation>
    <scope>NUCLEOTIDE SEQUENCE [LARGE SCALE GENOMIC DNA]</scope>
    <source>
        <strain evidence="3 4">ATCC 49256</strain>
    </source>
</reference>
<dbReference type="AlphaFoldDB" id="Q7P5M9"/>
<sequence length="268" mass="29026">MCGGIKMRIVVCIKQVPDTTEVKIDPVKGTIIRDGVPSIMNPDDKGGLEEALKLKDLYGAEVIVITMGPPQAEAILREAYAMGADRAILITDRKFGGADTLATSNTIAAAIRKIPDIDLIVAGRQAIDGDTAQVGPQIAEHLGLPQVSYVKEMEYKEDTKSFVIKRATEDGYFLLELPTPGLVTVLSEANQPRYMNVGAIVDVFEKPIETWTSNDIEIDPAKIGLAGSPTKVNKSFTKGVKQPGVLHEVDAKEAANIILEKLKEKFII</sequence>
<dbReference type="GO" id="GO:0009055">
    <property type="term" value="F:electron transfer activity"/>
    <property type="evidence" value="ECO:0007669"/>
    <property type="project" value="InterPro"/>
</dbReference>
<dbReference type="CDD" id="cd01714">
    <property type="entry name" value="ETF_beta"/>
    <property type="match status" value="1"/>
</dbReference>
<proteinExistence type="inferred from homology"/>
<dbReference type="PIRSF" id="PIRSF000090">
    <property type="entry name" value="Beta-ETF"/>
    <property type="match status" value="1"/>
</dbReference>
<comment type="caution">
    <text evidence="3">The sequence shown here is derived from an EMBL/GenBank/DDBJ whole genome shotgun (WGS) entry which is preliminary data.</text>
</comment>
<evidence type="ECO:0000313" key="4">
    <source>
        <dbReference type="Proteomes" id="UP000006454"/>
    </source>
</evidence>
<dbReference type="SUPFAM" id="SSF52402">
    <property type="entry name" value="Adenine nucleotide alpha hydrolases-like"/>
    <property type="match status" value="1"/>
</dbReference>
<dbReference type="Proteomes" id="UP000006454">
    <property type="component" value="Unassembled WGS sequence"/>
</dbReference>